<dbReference type="Proteomes" id="UP000182057">
    <property type="component" value="Unassembled WGS sequence"/>
</dbReference>
<accession>A0A1D3UH04</accession>
<evidence type="ECO:0000256" key="1">
    <source>
        <dbReference type="SAM" id="Phobius"/>
    </source>
</evidence>
<gene>
    <name evidence="2" type="ORF">TFUB20_00677</name>
</gene>
<organism evidence="2 3">
    <name type="scientific">Tannerella forsythia</name>
    <name type="common">Bacteroides forsythus</name>
    <dbReference type="NCBI Taxonomy" id="28112"/>
    <lineage>
        <taxon>Bacteria</taxon>
        <taxon>Pseudomonadati</taxon>
        <taxon>Bacteroidota</taxon>
        <taxon>Bacteroidia</taxon>
        <taxon>Bacteroidales</taxon>
        <taxon>Tannerellaceae</taxon>
        <taxon>Tannerella</taxon>
    </lineage>
</organism>
<sequence>MGLVKSAAYSVHTTKSKIMKVIIRIITIVLALLYWTSSSLAEDMSEIVSKHVAALGKHANRLHSIQIEQKLLSNGVESIQTTILVPKHFFYQQMILQGGQVLTYVRDSLGWSLNSFVSSKVRMMSPQECATFLLLNTQMLGPIYEYGTDSINGPVQTITLEGDDKIEEEPCHRMKVVYKGGIGETDVYISKKSYLIKMTVNVLGKTFFSNYRSVHGIVFPHRIEIINAYGKAVGDVLSIKQNPSIDFDRLKITP</sequence>
<keyword evidence="1" id="KW-0812">Transmembrane</keyword>
<evidence type="ECO:0000313" key="2">
    <source>
        <dbReference type="EMBL" id="SCQ19371.1"/>
    </source>
</evidence>
<feature type="transmembrane region" description="Helical" evidence="1">
    <location>
        <begin position="21"/>
        <end position="37"/>
    </location>
</feature>
<keyword evidence="1" id="KW-1133">Transmembrane helix</keyword>
<proteinExistence type="predicted"/>
<evidence type="ECO:0008006" key="4">
    <source>
        <dbReference type="Google" id="ProtNLM"/>
    </source>
</evidence>
<dbReference type="AlphaFoldDB" id="A0A1D3UH04"/>
<keyword evidence="1" id="KW-0472">Membrane</keyword>
<name>A0A1D3UH04_TANFO</name>
<dbReference type="EMBL" id="FMMM01000025">
    <property type="protein sequence ID" value="SCQ19371.1"/>
    <property type="molecule type" value="Genomic_DNA"/>
</dbReference>
<evidence type="ECO:0000313" key="3">
    <source>
        <dbReference type="Proteomes" id="UP000182057"/>
    </source>
</evidence>
<protein>
    <recommendedName>
        <fullName evidence="4">Outer membrane lipoprotein-sorting protein</fullName>
    </recommendedName>
</protein>
<reference evidence="2 3" key="1">
    <citation type="submission" date="2016-09" db="EMBL/GenBank/DDBJ databases">
        <authorList>
            <person name="Capua I."/>
            <person name="De Benedictis P."/>
            <person name="Joannis T."/>
            <person name="Lombin L.H."/>
            <person name="Cattoli G."/>
        </authorList>
    </citation>
    <scope>NUCLEOTIDE SEQUENCE [LARGE SCALE GENOMIC DNA]</scope>
    <source>
        <strain evidence="2 3">UB20</strain>
    </source>
</reference>